<dbReference type="EMBL" id="MU848316">
    <property type="protein sequence ID" value="KAK2632907.1"/>
    <property type="molecule type" value="Genomic_DNA"/>
</dbReference>
<dbReference type="InParanoid" id="A0A058ZUD6"/>
<reference evidence="1" key="2">
    <citation type="journal article" date="2014" name="Nature">
        <title>The genome of Eucalyptus grandis.</title>
        <authorList>
            <person name="Myburg A.A."/>
            <person name="Grattapaglia D."/>
            <person name="Tuskan G.A."/>
            <person name="Hellsten U."/>
            <person name="Hayes R.D."/>
            <person name="Grimwood J."/>
            <person name="Jenkins J."/>
            <person name="Lindquist E."/>
            <person name="Tice H."/>
            <person name="Bauer D."/>
            <person name="Goodstein D.M."/>
            <person name="Dubchak I."/>
            <person name="Poliakov A."/>
            <person name="Mizrachi E."/>
            <person name="Kullan A.R."/>
            <person name="Hussey S.G."/>
            <person name="Pinard D."/>
            <person name="van der Merwe K."/>
            <person name="Singh P."/>
            <person name="van Jaarsveld I."/>
            <person name="Silva-Junior O.B."/>
            <person name="Togawa R.C."/>
            <person name="Pappas M.R."/>
            <person name="Faria D.A."/>
            <person name="Sansaloni C.P."/>
            <person name="Petroli C.D."/>
            <person name="Yang X."/>
            <person name="Ranjan P."/>
            <person name="Tschaplinski T.J."/>
            <person name="Ye C.Y."/>
            <person name="Li T."/>
            <person name="Sterck L."/>
            <person name="Vanneste K."/>
            <person name="Murat F."/>
            <person name="Soler M."/>
            <person name="Clemente H.S."/>
            <person name="Saidi N."/>
            <person name="Cassan-Wang H."/>
            <person name="Dunand C."/>
            <person name="Hefer C.A."/>
            <person name="Bornberg-Bauer E."/>
            <person name="Kersting A.R."/>
            <person name="Vining K."/>
            <person name="Amarasinghe V."/>
            <person name="Ranik M."/>
            <person name="Naithani S."/>
            <person name="Elser J."/>
            <person name="Boyd A.E."/>
            <person name="Liston A."/>
            <person name="Spatafora J.W."/>
            <person name="Dharmwardhana P."/>
            <person name="Raja R."/>
            <person name="Sullivan C."/>
            <person name="Romanel E."/>
            <person name="Alves-Ferreira M."/>
            <person name="Kulheim C."/>
            <person name="Foley W."/>
            <person name="Carocha V."/>
            <person name="Paiva J."/>
            <person name="Kudrna D."/>
            <person name="Brommonschenkel S.H."/>
            <person name="Pasquali G."/>
            <person name="Byrne M."/>
            <person name="Rigault P."/>
            <person name="Tibbits J."/>
            <person name="Spokevicius A."/>
            <person name="Jones R.C."/>
            <person name="Steane D.A."/>
            <person name="Vaillancourt R.E."/>
            <person name="Potts B.M."/>
            <person name="Joubert F."/>
            <person name="Barry K."/>
            <person name="Pappas G.J."/>
            <person name="Strauss S.H."/>
            <person name="Jaiswal P."/>
            <person name="Grima-Pettenati J."/>
            <person name="Salse J."/>
            <person name="Van de Peer Y."/>
            <person name="Rokhsar D.S."/>
            <person name="Schmutz J."/>
        </authorList>
    </citation>
    <scope>NUCLEOTIDE SEQUENCE</scope>
    <source>
        <tissue evidence="1">Leaf extractions</tissue>
    </source>
</reference>
<proteinExistence type="predicted"/>
<organism evidence="2">
    <name type="scientific">Eucalyptus grandis</name>
    <name type="common">Flooded gum</name>
    <dbReference type="NCBI Taxonomy" id="71139"/>
    <lineage>
        <taxon>Eukaryota</taxon>
        <taxon>Viridiplantae</taxon>
        <taxon>Streptophyta</taxon>
        <taxon>Embryophyta</taxon>
        <taxon>Tracheophyta</taxon>
        <taxon>Spermatophyta</taxon>
        <taxon>Magnoliopsida</taxon>
        <taxon>eudicotyledons</taxon>
        <taxon>Gunneridae</taxon>
        <taxon>Pentapetalae</taxon>
        <taxon>rosids</taxon>
        <taxon>malvids</taxon>
        <taxon>Myrtales</taxon>
        <taxon>Myrtaceae</taxon>
        <taxon>Myrtoideae</taxon>
        <taxon>Eucalypteae</taxon>
        <taxon>Eucalyptus</taxon>
    </lineage>
</organism>
<sequence>MRHPSIAALTASILYGSAPLSVHSCVCNTAKHNNQEFFFSSFGWKLAVLTSRAFFRVALFVSTNRTFSFSRFLLPLLLLCFSTEPKEHYILYILYGNKISF</sequence>
<dbReference type="AlphaFoldDB" id="A0A058ZUD6"/>
<name>A0A058ZUD6_EUCGR</name>
<keyword evidence="3" id="KW-1185">Reference proteome</keyword>
<protein>
    <submittedName>
        <fullName evidence="2">Uncharacterized protein</fullName>
    </submittedName>
</protein>
<gene>
    <name evidence="2" type="ORF">EUGRSUZ_L00909</name>
</gene>
<dbReference type="Gramene" id="KCW45402">
    <property type="protein sequence ID" value="KCW45402"/>
    <property type="gene ID" value="EUGRSUZ_L00909"/>
</dbReference>
<reference evidence="1" key="3">
    <citation type="submission" date="2023-04" db="EMBL/GenBank/DDBJ databases">
        <title>WGS assembly of Eucalyptus grandis.</title>
        <authorList>
            <person name="Myburg A."/>
            <person name="Grattapaglia D."/>
            <person name="Tuskan G."/>
            <person name="Hellsten U."/>
            <person name="Hayes R."/>
            <person name="Grimwood J."/>
            <person name="Jenkins J."/>
            <person name="Lindquist E."/>
            <person name="Tice H."/>
            <person name="Bauer D."/>
            <person name="Goodstein D."/>
            <person name="Dubchak I."/>
            <person name="Poliakov A."/>
            <person name="Mizrachi E."/>
            <person name="Kullan A."/>
            <person name="Hussey S."/>
            <person name="Pinard D."/>
            <person name="Van D."/>
            <person name="Singh P."/>
            <person name="Van J."/>
            <person name="Silva-Junior O."/>
            <person name="Togawa R."/>
            <person name="Pappas M."/>
            <person name="Faria D."/>
            <person name="Sansaloni C."/>
            <person name="Petroli C."/>
            <person name="Yang X."/>
            <person name="Ranjan P."/>
            <person name="Tschaplinski T."/>
            <person name="Ye C."/>
            <person name="Li T."/>
            <person name="Sterck L."/>
            <person name="Vanneste K."/>
            <person name="Murat F."/>
            <person name="Soler M."/>
            <person name="Clemente H."/>
            <person name="Saidi N."/>
            <person name="Cassan-Wang H."/>
            <person name="Dunand C."/>
            <person name="Hefer C."/>
            <person name="Bornberg-Bauer E."/>
            <person name="Kersting A."/>
            <person name="Vining K."/>
            <person name="Amarasinghe V."/>
            <person name="Ranik M."/>
            <person name="Naithani S."/>
            <person name="Elser J."/>
            <person name="Boyd A."/>
            <person name="Liston A."/>
            <person name="Spatafora J."/>
            <person name="Dharmwardhana P."/>
            <person name="Raja R."/>
            <person name="Sullivan C."/>
            <person name="Romanel E."/>
            <person name="Alves-Ferreira M."/>
            <person name="Kulheim C."/>
            <person name="Foley W."/>
            <person name="Carocha V."/>
            <person name="Paiva J."/>
            <person name="Kudrna D."/>
            <person name="Brommonschenkel S."/>
            <person name="Pasquali G."/>
            <person name="Byrne M."/>
            <person name="Rigault P."/>
            <person name="Tibbits J."/>
            <person name="Spokevicius A."/>
            <person name="Jones R."/>
            <person name="Steane D."/>
            <person name="Vaillancourt R."/>
            <person name="Potts B."/>
            <person name="Joubert F."/>
            <person name="Barry K."/>
            <person name="Pappas G."/>
            <person name="Strauss S."/>
            <person name="Jaiswal P."/>
            <person name="Grima-Pettenati J."/>
            <person name="Salse J."/>
            <person name="Van D."/>
            <person name="Rokhsar D."/>
            <person name="Schmutz J."/>
        </authorList>
    </citation>
    <scope>NUCLEOTIDE SEQUENCE</scope>
    <source>
        <tissue evidence="1">Leaf extractions</tissue>
    </source>
</reference>
<dbReference type="EMBL" id="KK198831">
    <property type="protein sequence ID" value="KCW45402.1"/>
    <property type="molecule type" value="Genomic_DNA"/>
</dbReference>
<evidence type="ECO:0000313" key="1">
    <source>
        <dbReference type="EMBL" id="KAK2632907.1"/>
    </source>
</evidence>
<evidence type="ECO:0000313" key="2">
    <source>
        <dbReference type="EMBL" id="KCW45402.1"/>
    </source>
</evidence>
<reference evidence="2" key="1">
    <citation type="submission" date="2013-07" db="EMBL/GenBank/DDBJ databases">
        <title>The genome of Eucalyptus grandis.</title>
        <authorList>
            <person name="Schmutz J."/>
            <person name="Hayes R."/>
            <person name="Myburg A."/>
            <person name="Tuskan G."/>
            <person name="Grattapaglia D."/>
            <person name="Rokhsar D.S."/>
        </authorList>
    </citation>
    <scope>NUCLEOTIDE SEQUENCE</scope>
    <source>
        <tissue evidence="2">Leaf extractions</tissue>
    </source>
</reference>
<reference evidence="1" key="4">
    <citation type="submission" date="2023-07" db="EMBL/GenBank/DDBJ databases">
        <authorList>
            <person name="Myburg A.A."/>
            <person name="Grattapaglia D."/>
            <person name="Tuskan G.A."/>
            <person name="Hellsten U."/>
            <person name="Hayes R.D."/>
            <person name="Grimwood J."/>
            <person name="Jenkins J."/>
            <person name="Lindquist E."/>
            <person name="Tice H."/>
            <person name="Bauer D."/>
            <person name="Goodstein D.M."/>
            <person name="Dubchak I."/>
            <person name="Poliakov A."/>
            <person name="Mizrachi E."/>
            <person name="Kullan A.R."/>
            <person name="Hussey S.G."/>
            <person name="Pinard D."/>
            <person name="Van D.M."/>
            <person name="Singh P."/>
            <person name="Van J.I."/>
            <person name="Silva-Junior O.B."/>
            <person name="Togawa R.C."/>
            <person name="Pappas M.R."/>
            <person name="Faria D.A."/>
            <person name="Sansaloni C.P."/>
            <person name="Petroli C.D."/>
            <person name="Yang X."/>
            <person name="Ranjan P."/>
            <person name="Tschaplinski T.J."/>
            <person name="Ye C.Y."/>
            <person name="Li T."/>
            <person name="Sterck L."/>
            <person name="Vanneste K."/>
            <person name="Murat F."/>
            <person name="Soler M."/>
            <person name="Clemente H.S."/>
            <person name="Saidi N."/>
            <person name="Cassan-Wang H."/>
            <person name="Dunand C."/>
            <person name="Hefer C.A."/>
            <person name="Bornberg-Bauer E."/>
            <person name="Kersting A.R."/>
            <person name="Vining K."/>
            <person name="Amarasinghe V."/>
            <person name="Ranik M."/>
            <person name="Naithani S."/>
            <person name="Elser J."/>
            <person name="Boyd A.E."/>
            <person name="Liston A."/>
            <person name="Spatafora J.W."/>
            <person name="Dharmwardhana P."/>
            <person name="Raja R."/>
            <person name="Sullivan C."/>
            <person name="Romanel E."/>
            <person name="Alves-Ferreira M."/>
            <person name="Kulheim C."/>
            <person name="Foley W."/>
            <person name="Carocha V."/>
            <person name="Paiva J."/>
            <person name="Kudrna D."/>
            <person name="Brommonschenkel S.H."/>
            <person name="Pasquali G."/>
            <person name="Byrne M."/>
            <person name="Rigault P."/>
            <person name="Tibbits J."/>
            <person name="Spokevicius A."/>
            <person name="Jones R.C."/>
            <person name="Steane D.A."/>
            <person name="Vaillancourt R.E."/>
            <person name="Potts B.M."/>
            <person name="Joubert F."/>
            <person name="Barry K."/>
            <person name="Pappas G.J."/>
            <person name="Strauss S.H."/>
            <person name="Jaiswal P."/>
            <person name="Grima-Pettenati J."/>
            <person name="Salse J."/>
            <person name="Van D.P."/>
            <person name="Rokhsar D.S."/>
            <person name="Schmutz J."/>
        </authorList>
    </citation>
    <scope>NUCLEOTIDE SEQUENCE</scope>
    <source>
        <tissue evidence="1">Leaf extractions</tissue>
    </source>
</reference>
<evidence type="ECO:0000313" key="3">
    <source>
        <dbReference type="Proteomes" id="UP000030711"/>
    </source>
</evidence>
<dbReference type="Proteomes" id="UP000030711">
    <property type="component" value="Unassembled WGS sequence"/>
</dbReference>
<accession>A0A058ZUD6</accession>